<dbReference type="FunFam" id="1.10.10.60:FF:000121">
    <property type="entry name" value="Myb transcription factor"/>
    <property type="match status" value="1"/>
</dbReference>
<keyword evidence="2" id="KW-0805">Transcription regulation</keyword>
<keyword evidence="4" id="KW-0804">Transcription</keyword>
<dbReference type="GO" id="GO:0005634">
    <property type="term" value="C:nucleus"/>
    <property type="evidence" value="ECO:0007669"/>
    <property type="project" value="UniProtKB-SubCell"/>
</dbReference>
<reference evidence="8 9" key="1">
    <citation type="journal article" date="2017" name="Mol. Plant">
        <title>The Genome of Medicinal Plant Macleaya cordata Provides New Insights into Benzylisoquinoline Alkaloids Metabolism.</title>
        <authorList>
            <person name="Liu X."/>
            <person name="Liu Y."/>
            <person name="Huang P."/>
            <person name="Ma Y."/>
            <person name="Qing Z."/>
            <person name="Tang Q."/>
            <person name="Cao H."/>
            <person name="Cheng P."/>
            <person name="Zheng Y."/>
            <person name="Yuan Z."/>
            <person name="Zhou Y."/>
            <person name="Liu J."/>
            <person name="Tang Z."/>
            <person name="Zhuo Y."/>
            <person name="Zhang Y."/>
            <person name="Yu L."/>
            <person name="Huang J."/>
            <person name="Yang P."/>
            <person name="Peng Q."/>
            <person name="Zhang J."/>
            <person name="Jiang W."/>
            <person name="Zhang Z."/>
            <person name="Lin K."/>
            <person name="Ro D.K."/>
            <person name="Chen X."/>
            <person name="Xiong X."/>
            <person name="Shang Y."/>
            <person name="Huang S."/>
            <person name="Zeng J."/>
        </authorList>
    </citation>
    <scope>NUCLEOTIDE SEQUENCE [LARGE SCALE GENOMIC DNA]</scope>
    <source>
        <strain evidence="9">cv. BLH2017</strain>
        <tissue evidence="8">Root</tissue>
    </source>
</reference>
<dbReference type="Pfam" id="PF00249">
    <property type="entry name" value="Myb_DNA-binding"/>
    <property type="match status" value="2"/>
</dbReference>
<dbReference type="SMART" id="SM00717">
    <property type="entry name" value="SANT"/>
    <property type="match status" value="2"/>
</dbReference>
<feature type="domain" description="Myb-like" evidence="6">
    <location>
        <begin position="9"/>
        <end position="61"/>
    </location>
</feature>
<dbReference type="InterPro" id="IPR001005">
    <property type="entry name" value="SANT/Myb"/>
</dbReference>
<accession>A0A200PWJ2</accession>
<dbReference type="OMA" id="PSPCHDT"/>
<keyword evidence="3" id="KW-0238">DNA-binding</keyword>
<dbReference type="OrthoDB" id="2143914at2759"/>
<keyword evidence="9" id="KW-1185">Reference proteome</keyword>
<evidence type="ECO:0000256" key="3">
    <source>
        <dbReference type="ARBA" id="ARBA00023125"/>
    </source>
</evidence>
<organism evidence="8 9">
    <name type="scientific">Macleaya cordata</name>
    <name type="common">Five-seeded plume-poppy</name>
    <name type="synonym">Bocconia cordata</name>
    <dbReference type="NCBI Taxonomy" id="56857"/>
    <lineage>
        <taxon>Eukaryota</taxon>
        <taxon>Viridiplantae</taxon>
        <taxon>Streptophyta</taxon>
        <taxon>Embryophyta</taxon>
        <taxon>Tracheophyta</taxon>
        <taxon>Spermatophyta</taxon>
        <taxon>Magnoliopsida</taxon>
        <taxon>Ranunculales</taxon>
        <taxon>Papaveraceae</taxon>
        <taxon>Papaveroideae</taxon>
        <taxon>Macleaya</taxon>
    </lineage>
</organism>
<dbReference type="CDD" id="cd00167">
    <property type="entry name" value="SANT"/>
    <property type="match status" value="2"/>
</dbReference>
<dbReference type="EMBL" id="MVGT01003949">
    <property type="protein sequence ID" value="OVA02562.1"/>
    <property type="molecule type" value="Genomic_DNA"/>
</dbReference>
<evidence type="ECO:0000313" key="8">
    <source>
        <dbReference type="EMBL" id="OVA02562.1"/>
    </source>
</evidence>
<proteinExistence type="predicted"/>
<evidence type="ECO:0000256" key="2">
    <source>
        <dbReference type="ARBA" id="ARBA00023015"/>
    </source>
</evidence>
<feature type="domain" description="Myb-like" evidence="6">
    <location>
        <begin position="62"/>
        <end position="112"/>
    </location>
</feature>
<name>A0A200PWJ2_MACCD</name>
<protein>
    <submittedName>
        <fullName evidence="8">SANT/Myb domain</fullName>
    </submittedName>
</protein>
<dbReference type="InterPro" id="IPR009057">
    <property type="entry name" value="Homeodomain-like_sf"/>
</dbReference>
<evidence type="ECO:0000256" key="1">
    <source>
        <dbReference type="ARBA" id="ARBA00004123"/>
    </source>
</evidence>
<keyword evidence="5" id="KW-0539">Nucleus</keyword>
<dbReference type="SUPFAM" id="SSF46689">
    <property type="entry name" value="Homeodomain-like"/>
    <property type="match status" value="1"/>
</dbReference>
<dbReference type="PROSITE" id="PS50090">
    <property type="entry name" value="MYB_LIKE"/>
    <property type="match status" value="2"/>
</dbReference>
<evidence type="ECO:0000259" key="7">
    <source>
        <dbReference type="PROSITE" id="PS51294"/>
    </source>
</evidence>
<comment type="subcellular location">
    <subcellularLocation>
        <location evidence="1">Nucleus</location>
    </subcellularLocation>
</comment>
<dbReference type="InterPro" id="IPR015495">
    <property type="entry name" value="Myb_TF_plants"/>
</dbReference>
<sequence>MGRAPCCEKVGLKKGRWTAEEDEILMKYIQHNGEGSWRSLPKNAGLLRCGKSCRLRWLNYLRTDLKRGNISTEEETLIIKLHSSLGNRWSLIAGHLPGRTDNEIKNYWNSHLSRRIDSFRRPSSEAAAAALPIIMNLAKMGGGCKRKGGRTSRAAMKKNNYNYNNQSNVKLMTTTDSTPDHIGACQQGRASMTTDQEKNTSTIMNNQIAVQNYEERQSMTVDPFVERKSVVFCSSDEEKLESPGLGLCPNTEEEERGINRMLGPIEQLETEIMCPNDIMGDGVVVDSNGLLTFTDDTENGGFMSFDEERESGVLGSNIKTTSGEGGEMAASTSTTGGLSYNCNGDQTGEWYSSASNSNITTSCFEDEWVADWDWVGVVEGHNLWEDGEEMLSWLEE</sequence>
<dbReference type="PROSITE" id="PS51294">
    <property type="entry name" value="HTH_MYB"/>
    <property type="match status" value="2"/>
</dbReference>
<gene>
    <name evidence="8" type="ORF">BVC80_9091g69</name>
</gene>
<dbReference type="InterPro" id="IPR017930">
    <property type="entry name" value="Myb_dom"/>
</dbReference>
<dbReference type="Proteomes" id="UP000195402">
    <property type="component" value="Unassembled WGS sequence"/>
</dbReference>
<comment type="caution">
    <text evidence="8">The sequence shown here is derived from an EMBL/GenBank/DDBJ whole genome shotgun (WGS) entry which is preliminary data.</text>
</comment>
<feature type="domain" description="HTH myb-type" evidence="7">
    <location>
        <begin position="62"/>
        <end position="116"/>
    </location>
</feature>
<feature type="domain" description="HTH myb-type" evidence="7">
    <location>
        <begin position="9"/>
        <end position="61"/>
    </location>
</feature>
<dbReference type="PANTHER" id="PTHR47999">
    <property type="entry name" value="TRANSCRIPTION FACTOR MYB8-RELATED-RELATED"/>
    <property type="match status" value="1"/>
</dbReference>
<dbReference type="FunCoup" id="A0A200PWJ2">
    <property type="interactions" value="1"/>
</dbReference>
<evidence type="ECO:0000256" key="5">
    <source>
        <dbReference type="ARBA" id="ARBA00023242"/>
    </source>
</evidence>
<dbReference type="PANTHER" id="PTHR47999:SF6">
    <property type="entry name" value="MYB-RELATED PROTEIN P"/>
    <property type="match status" value="1"/>
</dbReference>
<dbReference type="InParanoid" id="A0A200PWJ2"/>
<dbReference type="Gene3D" id="1.10.10.60">
    <property type="entry name" value="Homeodomain-like"/>
    <property type="match status" value="2"/>
</dbReference>
<dbReference type="AlphaFoldDB" id="A0A200PWJ2"/>
<evidence type="ECO:0000256" key="4">
    <source>
        <dbReference type="ARBA" id="ARBA00023163"/>
    </source>
</evidence>
<dbReference type="STRING" id="56857.A0A200PWJ2"/>
<evidence type="ECO:0000259" key="6">
    <source>
        <dbReference type="PROSITE" id="PS50090"/>
    </source>
</evidence>
<dbReference type="GO" id="GO:0003677">
    <property type="term" value="F:DNA binding"/>
    <property type="evidence" value="ECO:0007669"/>
    <property type="project" value="UniProtKB-KW"/>
</dbReference>
<evidence type="ECO:0000313" key="9">
    <source>
        <dbReference type="Proteomes" id="UP000195402"/>
    </source>
</evidence>